<keyword evidence="1" id="KW-0812">Transmembrane</keyword>
<evidence type="ECO:0000256" key="1">
    <source>
        <dbReference type="SAM" id="Phobius"/>
    </source>
</evidence>
<sequence length="171" mass="18881">MEGANNIPSGILAMFRFKERMARKAYWQFLPIALLPPVLYASQVDWLEVHPWHGMAKLAVLFVTALPFLLATSRRLNDAGFDGAQAFYPFAPFVILWLGYQVFLWAGFAIGLVGGGLIALLLWFVAALILIPLHLIMLFVTLMTTATVLGQTLVASEPSTNAHGPNLREVL</sequence>
<dbReference type="EMBL" id="CP022415">
    <property type="protein sequence ID" value="ASM71221.1"/>
    <property type="molecule type" value="Genomic_DNA"/>
</dbReference>
<feature type="transmembrane region" description="Helical" evidence="1">
    <location>
        <begin position="25"/>
        <end position="42"/>
    </location>
</feature>
<feature type="transmembrane region" description="Helical" evidence="1">
    <location>
        <begin position="54"/>
        <end position="72"/>
    </location>
</feature>
<proteinExistence type="predicted"/>
<dbReference type="GO" id="GO:0016020">
    <property type="term" value="C:membrane"/>
    <property type="evidence" value="ECO:0007669"/>
    <property type="project" value="InterPro"/>
</dbReference>
<feature type="transmembrane region" description="Helical" evidence="1">
    <location>
        <begin position="120"/>
        <end position="142"/>
    </location>
</feature>
<dbReference type="OrthoDB" id="9812349at2"/>
<keyword evidence="1" id="KW-1133">Transmembrane helix</keyword>
<dbReference type="InterPro" id="IPR008523">
    <property type="entry name" value="DUF805"/>
</dbReference>
<dbReference type="RefSeq" id="WP_089419315.1">
    <property type="nucleotide sequence ID" value="NZ_CP022415.1"/>
</dbReference>
<name>A0A221JWV1_9RHOB</name>
<reference evidence="2 3" key="1">
    <citation type="submission" date="2017-07" db="EMBL/GenBank/DDBJ databases">
        <title>Genome Sequence of Sulfitobacter pseudonitzschiae Strain SMR1 Isolated from a culture of the Diatom Skeletonema marinoi.</title>
        <authorList>
            <person name="Topel M."/>
            <person name="Pinder M.I.M."/>
            <person name="Johansson O.N."/>
            <person name="Kourtchenko O."/>
            <person name="Godhe A."/>
            <person name="Clarke A.K."/>
        </authorList>
    </citation>
    <scope>NUCLEOTIDE SEQUENCE [LARGE SCALE GENOMIC DNA]</scope>
    <source>
        <strain evidence="2 3">SMR1</strain>
    </source>
</reference>
<dbReference type="Pfam" id="PF05656">
    <property type="entry name" value="DUF805"/>
    <property type="match status" value="1"/>
</dbReference>
<evidence type="ECO:0008006" key="4">
    <source>
        <dbReference type="Google" id="ProtNLM"/>
    </source>
</evidence>
<keyword evidence="3" id="KW-1185">Reference proteome</keyword>
<organism evidence="2 3">
    <name type="scientific">Pseudosulfitobacter pseudonitzschiae</name>
    <dbReference type="NCBI Taxonomy" id="1402135"/>
    <lineage>
        <taxon>Bacteria</taxon>
        <taxon>Pseudomonadati</taxon>
        <taxon>Pseudomonadota</taxon>
        <taxon>Alphaproteobacteria</taxon>
        <taxon>Rhodobacterales</taxon>
        <taxon>Roseobacteraceae</taxon>
        <taxon>Pseudosulfitobacter</taxon>
    </lineage>
</organism>
<feature type="transmembrane region" description="Helical" evidence="1">
    <location>
        <begin position="93"/>
        <end position="114"/>
    </location>
</feature>
<keyword evidence="1" id="KW-0472">Membrane</keyword>
<evidence type="ECO:0000313" key="2">
    <source>
        <dbReference type="EMBL" id="ASM71221.1"/>
    </source>
</evidence>
<dbReference type="AlphaFoldDB" id="A0A221JWV1"/>
<dbReference type="KEGG" id="spse:SULPSESMR1_00386"/>
<dbReference type="Proteomes" id="UP000199754">
    <property type="component" value="Chromosome"/>
</dbReference>
<accession>A0A221JWV1</accession>
<protein>
    <recommendedName>
        <fullName evidence="4">DUF805 domain-containing protein</fullName>
    </recommendedName>
</protein>
<evidence type="ECO:0000313" key="3">
    <source>
        <dbReference type="Proteomes" id="UP000199754"/>
    </source>
</evidence>
<gene>
    <name evidence="2" type="ORF">SULPSESMR1_00386</name>
</gene>